<accession>A0A165ZQJ1</accession>
<evidence type="ECO:0000313" key="3">
    <source>
        <dbReference type="Proteomes" id="UP000076083"/>
    </source>
</evidence>
<protein>
    <submittedName>
        <fullName evidence="2">Uncharacterized protein</fullName>
    </submittedName>
</protein>
<dbReference type="EMBL" id="CP015225">
    <property type="protein sequence ID" value="AMZ74924.1"/>
    <property type="molecule type" value="Genomic_DNA"/>
</dbReference>
<reference evidence="3" key="1">
    <citation type="submission" date="2016-04" db="EMBL/GenBank/DDBJ databases">
        <authorList>
            <person name="Ray J."/>
            <person name="Price M."/>
            <person name="Deutschbauer A."/>
        </authorList>
    </citation>
    <scope>NUCLEOTIDE SEQUENCE [LARGE SCALE GENOMIC DNA]</scope>
    <source>
        <strain evidence="3">FW300-N2E2</strain>
    </source>
</reference>
<organism evidence="2 3">
    <name type="scientific">Pseudomonas fluorescens</name>
    <dbReference type="NCBI Taxonomy" id="294"/>
    <lineage>
        <taxon>Bacteria</taxon>
        <taxon>Pseudomonadati</taxon>
        <taxon>Pseudomonadota</taxon>
        <taxon>Gammaproteobacteria</taxon>
        <taxon>Pseudomonadales</taxon>
        <taxon>Pseudomonadaceae</taxon>
        <taxon>Pseudomonas</taxon>
    </lineage>
</organism>
<dbReference type="AlphaFoldDB" id="A0A165ZQJ1"/>
<sequence>MSFYTRWFVHFHGYSLKLPKHKSLQTRQNKGHGEIGARLHTALRDNMSGDSDSKVNPIRAMGMIRP</sequence>
<gene>
    <name evidence="2" type="ORF">TK06_28810</name>
</gene>
<proteinExistence type="predicted"/>
<evidence type="ECO:0000256" key="1">
    <source>
        <dbReference type="SAM" id="MobiDB-lite"/>
    </source>
</evidence>
<evidence type="ECO:0000313" key="2">
    <source>
        <dbReference type="EMBL" id="AMZ74924.1"/>
    </source>
</evidence>
<dbReference type="Proteomes" id="UP000076083">
    <property type="component" value="Chromosome"/>
</dbReference>
<feature type="region of interest" description="Disordered" evidence="1">
    <location>
        <begin position="41"/>
        <end position="66"/>
    </location>
</feature>
<name>A0A165ZQJ1_PSEFL</name>
<reference evidence="2 3" key="2">
    <citation type="journal article" date="2018" name="Nature">
        <title>Mutant phenotypes for thousands of bacterial genes of unknown function.</title>
        <authorList>
            <person name="Price M.N."/>
            <person name="Wetmore K.M."/>
            <person name="Waters R.J."/>
            <person name="Callaghan M."/>
            <person name="Ray J."/>
            <person name="Liu H."/>
            <person name="Kuehl J.V."/>
            <person name="Melnyk R.A."/>
            <person name="Lamson J.S."/>
            <person name="Suh Y."/>
            <person name="Carlson H.K."/>
            <person name="Esquivel Z."/>
            <person name="Sadeeshkumar H."/>
            <person name="Chakraborty R."/>
            <person name="Zane G.M."/>
            <person name="Rubin B.E."/>
            <person name="Wall J.D."/>
            <person name="Visel A."/>
            <person name="Bristow J."/>
            <person name="Blow M.J."/>
            <person name="Arkin A.P."/>
            <person name="Deutschbauer A.M."/>
        </authorList>
    </citation>
    <scope>NUCLEOTIDE SEQUENCE [LARGE SCALE GENOMIC DNA]</scope>
    <source>
        <strain evidence="2 3">FW300-N2E2</strain>
    </source>
</reference>